<accession>A0ABP8J9R6</accession>
<dbReference type="Pfam" id="PF07730">
    <property type="entry name" value="HisKA_3"/>
    <property type="match status" value="1"/>
</dbReference>
<name>A0ABP8J9R6_9MICO</name>
<feature type="transmembrane region" description="Helical" evidence="9">
    <location>
        <begin position="40"/>
        <end position="58"/>
    </location>
</feature>
<organism evidence="12 13">
    <name type="scientific">Ornithinibacter aureus</name>
    <dbReference type="NCBI Taxonomy" id="622664"/>
    <lineage>
        <taxon>Bacteria</taxon>
        <taxon>Bacillati</taxon>
        <taxon>Actinomycetota</taxon>
        <taxon>Actinomycetes</taxon>
        <taxon>Micrococcales</taxon>
        <taxon>Intrasporangiaceae</taxon>
        <taxon>Ornithinibacter</taxon>
    </lineage>
</organism>
<evidence type="ECO:0000256" key="8">
    <source>
        <dbReference type="ARBA" id="ARBA00023012"/>
    </source>
</evidence>
<dbReference type="PANTHER" id="PTHR24421:SF10">
    <property type="entry name" value="NITRATE_NITRITE SENSOR PROTEIN NARQ"/>
    <property type="match status" value="1"/>
</dbReference>
<keyword evidence="5" id="KW-0547">Nucleotide-binding</keyword>
<dbReference type="Gene3D" id="1.20.5.1930">
    <property type="match status" value="1"/>
</dbReference>
<evidence type="ECO:0000256" key="5">
    <source>
        <dbReference type="ARBA" id="ARBA00022741"/>
    </source>
</evidence>
<evidence type="ECO:0000256" key="6">
    <source>
        <dbReference type="ARBA" id="ARBA00022777"/>
    </source>
</evidence>
<keyword evidence="3" id="KW-0597">Phosphoprotein</keyword>
<comment type="caution">
    <text evidence="12">The sequence shown here is derived from an EMBL/GenBank/DDBJ whole genome shotgun (WGS) entry which is preliminary data.</text>
</comment>
<dbReference type="InterPro" id="IPR050482">
    <property type="entry name" value="Sensor_HK_TwoCompSys"/>
</dbReference>
<dbReference type="InterPro" id="IPR003594">
    <property type="entry name" value="HATPase_dom"/>
</dbReference>
<evidence type="ECO:0000313" key="12">
    <source>
        <dbReference type="EMBL" id="GAA4387372.1"/>
    </source>
</evidence>
<evidence type="ECO:0000256" key="7">
    <source>
        <dbReference type="ARBA" id="ARBA00022840"/>
    </source>
</evidence>
<keyword evidence="7" id="KW-0067">ATP-binding</keyword>
<reference evidence="13" key="1">
    <citation type="journal article" date="2019" name="Int. J. Syst. Evol. Microbiol.">
        <title>The Global Catalogue of Microorganisms (GCM) 10K type strain sequencing project: providing services to taxonomists for standard genome sequencing and annotation.</title>
        <authorList>
            <consortium name="The Broad Institute Genomics Platform"/>
            <consortium name="The Broad Institute Genome Sequencing Center for Infectious Disease"/>
            <person name="Wu L."/>
            <person name="Ma J."/>
        </authorList>
    </citation>
    <scope>NUCLEOTIDE SEQUENCE [LARGE SCALE GENOMIC DNA]</scope>
    <source>
        <strain evidence="13">JCM 17738</strain>
    </source>
</reference>
<keyword evidence="9" id="KW-0472">Membrane</keyword>
<dbReference type="SUPFAM" id="SSF55874">
    <property type="entry name" value="ATPase domain of HSP90 chaperone/DNA topoisomerase II/histidine kinase"/>
    <property type="match status" value="1"/>
</dbReference>
<keyword evidence="4" id="KW-0808">Transferase</keyword>
<gene>
    <name evidence="12" type="ORF">GCM10023153_01700</name>
</gene>
<dbReference type="EMBL" id="BAABFX010000008">
    <property type="protein sequence ID" value="GAA4387372.1"/>
    <property type="molecule type" value="Genomic_DNA"/>
</dbReference>
<evidence type="ECO:0000256" key="2">
    <source>
        <dbReference type="ARBA" id="ARBA00012438"/>
    </source>
</evidence>
<dbReference type="Gene3D" id="3.30.565.10">
    <property type="entry name" value="Histidine kinase-like ATPase, C-terminal domain"/>
    <property type="match status" value="1"/>
</dbReference>
<dbReference type="InterPro" id="IPR011712">
    <property type="entry name" value="Sig_transdc_His_kin_sub3_dim/P"/>
</dbReference>
<dbReference type="RefSeq" id="WP_159899381.1">
    <property type="nucleotide sequence ID" value="NZ_BAABFX010000008.1"/>
</dbReference>
<dbReference type="EC" id="2.7.13.3" evidence="2"/>
<keyword evidence="9" id="KW-1133">Transmembrane helix</keyword>
<dbReference type="Proteomes" id="UP001500390">
    <property type="component" value="Unassembled WGS sequence"/>
</dbReference>
<feature type="domain" description="Histidine kinase/HSP90-like ATPase" evidence="10">
    <location>
        <begin position="298"/>
        <end position="384"/>
    </location>
</feature>
<feature type="domain" description="Signal transduction histidine kinase subgroup 3 dimerisation and phosphoacceptor" evidence="11">
    <location>
        <begin position="186"/>
        <end position="251"/>
    </location>
</feature>
<sequence length="386" mass="40804">MHRLRVFLLEHGLDAIIVCLAAAAALTIVTHTGSTGTDDVGVVFHAVAVVVMSLALTLRRRAPFAIPAGTWLSSATLSIVDGSLIAGQAPLSIVGMIAAVLLGDLKDHRQARAGLAVVVASAATVAYQDPTHAAGDLFFIPGLFAAGWLVGFTLHARTEQAEAAEELAARAEWQRRNEGRVAVAEERARIARELHDIVAHAVSVMVLQVGALRHRLPVEDVTSRETLRNVEEAGRDALTEMRRLLEAMRRDGDPLDLAPQPGLGGIAALLDTVRAAGIDTDLHVHGEAVDLPPGLALSAYRITQEGLTNVIKHAHTHRAEVHLRYCTDGLELEVRDDGGGPTTTDSLGHGLVGIRERVALYGGSMTAGPTETGGFALRARLPLGPG</sequence>
<comment type="catalytic activity">
    <reaction evidence="1">
        <text>ATP + protein L-histidine = ADP + protein N-phospho-L-histidine.</text>
        <dbReference type="EC" id="2.7.13.3"/>
    </reaction>
</comment>
<keyword evidence="9" id="KW-0812">Transmembrane</keyword>
<evidence type="ECO:0000256" key="9">
    <source>
        <dbReference type="SAM" id="Phobius"/>
    </source>
</evidence>
<keyword evidence="6 12" id="KW-0418">Kinase</keyword>
<evidence type="ECO:0000256" key="3">
    <source>
        <dbReference type="ARBA" id="ARBA00022553"/>
    </source>
</evidence>
<keyword evidence="8" id="KW-0902">Two-component regulatory system</keyword>
<feature type="transmembrane region" description="Helical" evidence="9">
    <location>
        <begin position="12"/>
        <end position="34"/>
    </location>
</feature>
<proteinExistence type="predicted"/>
<dbReference type="InterPro" id="IPR036890">
    <property type="entry name" value="HATPase_C_sf"/>
</dbReference>
<keyword evidence="13" id="KW-1185">Reference proteome</keyword>
<dbReference type="CDD" id="cd16917">
    <property type="entry name" value="HATPase_UhpB-NarQ-NarX-like"/>
    <property type="match status" value="1"/>
</dbReference>
<dbReference type="GO" id="GO:0016301">
    <property type="term" value="F:kinase activity"/>
    <property type="evidence" value="ECO:0007669"/>
    <property type="project" value="UniProtKB-KW"/>
</dbReference>
<evidence type="ECO:0000256" key="4">
    <source>
        <dbReference type="ARBA" id="ARBA00022679"/>
    </source>
</evidence>
<evidence type="ECO:0000256" key="1">
    <source>
        <dbReference type="ARBA" id="ARBA00000085"/>
    </source>
</evidence>
<dbReference type="Pfam" id="PF02518">
    <property type="entry name" value="HATPase_c"/>
    <property type="match status" value="1"/>
</dbReference>
<feature type="transmembrane region" description="Helical" evidence="9">
    <location>
        <begin position="79"/>
        <end position="102"/>
    </location>
</feature>
<dbReference type="PANTHER" id="PTHR24421">
    <property type="entry name" value="NITRATE/NITRITE SENSOR PROTEIN NARX-RELATED"/>
    <property type="match status" value="1"/>
</dbReference>
<protein>
    <recommendedName>
        <fullName evidence="2">histidine kinase</fullName>
        <ecNumber evidence="2">2.7.13.3</ecNumber>
    </recommendedName>
</protein>
<evidence type="ECO:0000313" key="13">
    <source>
        <dbReference type="Proteomes" id="UP001500390"/>
    </source>
</evidence>
<evidence type="ECO:0000259" key="11">
    <source>
        <dbReference type="Pfam" id="PF07730"/>
    </source>
</evidence>
<evidence type="ECO:0000259" key="10">
    <source>
        <dbReference type="Pfam" id="PF02518"/>
    </source>
</evidence>